<keyword evidence="2" id="KW-1133">Transmembrane helix</keyword>
<keyword evidence="2" id="KW-0812">Transmembrane</keyword>
<sequence>MDIQYWYNTLLNFFNEMDQMAASCFVAICVFLVVILLCFRQKDRSICVGITNIKSEECIPEFPSGVTNEKNVLPVSCDNNCGKNERHSQPGDTSERKNENVSEPDSIRETAKNIVPENLVTLIEPLGFVIKDIPAGENNMFEAIADQLLLQNKAEQYLANNVDDARLVMFTARTRDMPQEPKQNDQMLLYAVANSFKRAIEVYHAGKLDASIVRPALALQHNTVHTLCLGFDGRDHYVSLRPFEDENGFEMIDIPTEQQTEDPQDIQEQGESFGEHQTPNSINNETSQIQVILSNGKTIDVNIRTTEQPPVQNGHEFAERLLINIEVDTRTKTPEEVEQYEEDIVSNLKKESGAEELHRIADRHGLEFELAKKECVCLYFKVKDAKLALAFLQKRKIRNEYISNILKFIMNLSSIDGQFPDIVNVSINPQFNVQDTDACPKQYFARKNAFTSSKHVSDDKEDTAMSTVSTGISFVFKRTRSHSTPLRFHEAKPCAGDPSEVLQVVGDMVVRIRTMFGPSGTAFRIGTDYLITAKHVLLLASFESLEETDYANVEALFKDEDQPRKVKIVYASGYLDIAILKICEIVQKPLKKLETPVAVTFLEPGQPFYLVVHSSWKKQAVEKTVAIANKFSPNANPTFECFHSEKFVPGSSGVGWRFDIRKPSLPCKYSHWSTA</sequence>
<evidence type="ECO:0000256" key="1">
    <source>
        <dbReference type="SAM" id="MobiDB-lite"/>
    </source>
</evidence>
<dbReference type="Gene3D" id="3.90.70.80">
    <property type="match status" value="1"/>
</dbReference>
<feature type="region of interest" description="Disordered" evidence="1">
    <location>
        <begin position="258"/>
        <end position="281"/>
    </location>
</feature>
<dbReference type="InterPro" id="IPR043504">
    <property type="entry name" value="Peptidase_S1_PA_chymotrypsin"/>
</dbReference>
<keyword evidence="2" id="KW-0472">Membrane</keyword>
<accession>A0ABY7FAA2</accession>
<dbReference type="SUPFAM" id="SSF50494">
    <property type="entry name" value="Trypsin-like serine proteases"/>
    <property type="match status" value="1"/>
</dbReference>
<feature type="compositionally biased region" description="Polar residues" evidence="1">
    <location>
        <begin position="266"/>
        <end position="281"/>
    </location>
</feature>
<reference evidence="3" key="1">
    <citation type="submission" date="2022-11" db="EMBL/GenBank/DDBJ databases">
        <title>Centuries of genome instability and evolution in soft-shell clam transmissible cancer (bioRxiv).</title>
        <authorList>
            <person name="Hart S.F.M."/>
            <person name="Yonemitsu M.A."/>
            <person name="Giersch R.M."/>
            <person name="Beal B.F."/>
            <person name="Arriagada G."/>
            <person name="Davis B.W."/>
            <person name="Ostrander E.A."/>
            <person name="Goff S.P."/>
            <person name="Metzger M.J."/>
        </authorList>
    </citation>
    <scope>NUCLEOTIDE SEQUENCE</scope>
    <source>
        <strain evidence="3">MELC-2E11</strain>
        <tissue evidence="3">Siphon/mantle</tissue>
    </source>
</reference>
<dbReference type="EMBL" id="CP111022">
    <property type="protein sequence ID" value="WAR19098.1"/>
    <property type="molecule type" value="Genomic_DNA"/>
</dbReference>
<feature type="transmembrane region" description="Helical" evidence="2">
    <location>
        <begin position="20"/>
        <end position="39"/>
    </location>
</feature>
<dbReference type="Proteomes" id="UP001164746">
    <property type="component" value="Chromosome 11"/>
</dbReference>
<proteinExistence type="predicted"/>
<organism evidence="3 4">
    <name type="scientific">Mya arenaria</name>
    <name type="common">Soft-shell clam</name>
    <dbReference type="NCBI Taxonomy" id="6604"/>
    <lineage>
        <taxon>Eukaryota</taxon>
        <taxon>Metazoa</taxon>
        <taxon>Spiralia</taxon>
        <taxon>Lophotrochozoa</taxon>
        <taxon>Mollusca</taxon>
        <taxon>Bivalvia</taxon>
        <taxon>Autobranchia</taxon>
        <taxon>Heteroconchia</taxon>
        <taxon>Euheterodonta</taxon>
        <taxon>Imparidentia</taxon>
        <taxon>Neoheterodontei</taxon>
        <taxon>Myida</taxon>
        <taxon>Myoidea</taxon>
        <taxon>Myidae</taxon>
        <taxon>Mya</taxon>
    </lineage>
</organism>
<dbReference type="Pfam" id="PF13365">
    <property type="entry name" value="Trypsin_2"/>
    <property type="match status" value="1"/>
</dbReference>
<dbReference type="InterPro" id="IPR009003">
    <property type="entry name" value="Peptidase_S1_PA"/>
</dbReference>
<keyword evidence="4" id="KW-1185">Reference proteome</keyword>
<evidence type="ECO:0000313" key="4">
    <source>
        <dbReference type="Proteomes" id="UP001164746"/>
    </source>
</evidence>
<evidence type="ECO:0000313" key="3">
    <source>
        <dbReference type="EMBL" id="WAR19098.1"/>
    </source>
</evidence>
<evidence type="ECO:0000256" key="2">
    <source>
        <dbReference type="SAM" id="Phobius"/>
    </source>
</evidence>
<gene>
    <name evidence="3" type="ORF">MAR_000936</name>
</gene>
<dbReference type="Gene3D" id="2.40.10.10">
    <property type="entry name" value="Trypsin-like serine proteases"/>
    <property type="match status" value="1"/>
</dbReference>
<protein>
    <submittedName>
        <fullName evidence="3">Uncharacterized protein</fullName>
    </submittedName>
</protein>
<name>A0ABY7FAA2_MYAAR</name>
<feature type="region of interest" description="Disordered" evidence="1">
    <location>
        <begin position="83"/>
        <end position="108"/>
    </location>
</feature>